<reference evidence="3" key="1">
    <citation type="submission" date="2021-02" db="EMBL/GenBank/DDBJ databases">
        <authorList>
            <person name="Nowell W R."/>
        </authorList>
    </citation>
    <scope>NUCLEOTIDE SEQUENCE</scope>
</reference>
<dbReference type="Proteomes" id="UP000663887">
    <property type="component" value="Unassembled WGS sequence"/>
</dbReference>
<dbReference type="Pfam" id="PF00226">
    <property type="entry name" value="DnaJ"/>
    <property type="match status" value="1"/>
</dbReference>
<dbReference type="InterPro" id="IPR018253">
    <property type="entry name" value="DnaJ_domain_CS"/>
</dbReference>
<dbReference type="Gene3D" id="1.10.287.110">
    <property type="entry name" value="DnaJ domain"/>
    <property type="match status" value="1"/>
</dbReference>
<dbReference type="SMART" id="SM00271">
    <property type="entry name" value="DnaJ"/>
    <property type="match status" value="1"/>
</dbReference>
<dbReference type="PROSITE" id="PS00636">
    <property type="entry name" value="DNAJ_1"/>
    <property type="match status" value="1"/>
</dbReference>
<dbReference type="EMBL" id="CAJNRG010005338">
    <property type="protein sequence ID" value="CAF2075413.1"/>
    <property type="molecule type" value="Genomic_DNA"/>
</dbReference>
<organism evidence="3 4">
    <name type="scientific">Rotaria magnacalcarata</name>
    <dbReference type="NCBI Taxonomy" id="392030"/>
    <lineage>
        <taxon>Eukaryota</taxon>
        <taxon>Metazoa</taxon>
        <taxon>Spiralia</taxon>
        <taxon>Gnathifera</taxon>
        <taxon>Rotifera</taxon>
        <taxon>Eurotatoria</taxon>
        <taxon>Bdelloidea</taxon>
        <taxon>Philodinida</taxon>
        <taxon>Philodinidae</taxon>
        <taxon>Rotaria</taxon>
    </lineage>
</organism>
<protein>
    <recommendedName>
        <fullName evidence="2">J domain-containing protein</fullName>
    </recommendedName>
</protein>
<keyword evidence="1" id="KW-0472">Membrane</keyword>
<dbReference type="InterPro" id="IPR052276">
    <property type="entry name" value="Diphthamide-biosynth_chaperone"/>
</dbReference>
<sequence length="447" mass="52600">MKRSFKLLLIGRCRLSYYCYRCVSSKRIEGIREKFDENQARIYFDKWLKSLWFAPGGWTESTKDDAINITRRYLPFWNLSLHGSINASIDLTNITMQKQGKNIVPTQRWYSIPMMISSLTLSDINIYAAQTLDRYHLNKLNISFHNQNIVNLNYEDNDVEQWTVDRDTTFHIGWDLNIVPQIKHLCIQRSKQLYPQFNSHQIKSFHFNISSKNERILYYPIYVINYQYGSQSNFTCLIDGVTGQVVGDRQYSMFKVTTATLIGFYPMVLTAIASFSSFIDPSIGILLASFLSTKILIPMAFIVSPVVGLCASYYPQIYRQRISQKQWQNYRSNSSQFTYDFTSSFQENYQSYRKQNQEQRKRQSTAQREEEAQLDLYNLLSVSRTATEKEIKHAYLLKAKELHPDRNPGDKRSEELFKKVNQAYAILSDKYKREQYDKYGYESVKYS</sequence>
<dbReference type="InterPro" id="IPR001623">
    <property type="entry name" value="DnaJ_domain"/>
</dbReference>
<accession>A0A816RU19</accession>
<dbReference type="InterPro" id="IPR036869">
    <property type="entry name" value="J_dom_sf"/>
</dbReference>
<dbReference type="PRINTS" id="PR00625">
    <property type="entry name" value="JDOMAIN"/>
</dbReference>
<proteinExistence type="predicted"/>
<keyword evidence="1" id="KW-1133">Transmembrane helix</keyword>
<dbReference type="PANTHER" id="PTHR44240:SF10">
    <property type="entry name" value="J DOMAIN-CONTAINING PROTEIN"/>
    <property type="match status" value="1"/>
</dbReference>
<evidence type="ECO:0000259" key="2">
    <source>
        <dbReference type="PROSITE" id="PS50076"/>
    </source>
</evidence>
<feature type="transmembrane region" description="Helical" evidence="1">
    <location>
        <begin position="285"/>
        <end position="314"/>
    </location>
</feature>
<name>A0A816RU19_9BILA</name>
<evidence type="ECO:0000313" key="4">
    <source>
        <dbReference type="Proteomes" id="UP000663887"/>
    </source>
</evidence>
<gene>
    <name evidence="3" type="ORF">XDN619_LOCUS13489</name>
</gene>
<feature type="domain" description="J" evidence="2">
    <location>
        <begin position="375"/>
        <end position="440"/>
    </location>
</feature>
<dbReference type="CDD" id="cd06257">
    <property type="entry name" value="DnaJ"/>
    <property type="match status" value="1"/>
</dbReference>
<comment type="caution">
    <text evidence="3">The sequence shown here is derived from an EMBL/GenBank/DDBJ whole genome shotgun (WGS) entry which is preliminary data.</text>
</comment>
<dbReference type="PANTHER" id="PTHR44240">
    <property type="entry name" value="DNAJ DOMAIN (PROKARYOTIC HEAT SHOCK PROTEIN)-RELATED"/>
    <property type="match status" value="1"/>
</dbReference>
<dbReference type="AlphaFoldDB" id="A0A816RU19"/>
<feature type="transmembrane region" description="Helical" evidence="1">
    <location>
        <begin position="259"/>
        <end position="279"/>
    </location>
</feature>
<evidence type="ECO:0000313" key="3">
    <source>
        <dbReference type="EMBL" id="CAF2075413.1"/>
    </source>
</evidence>
<dbReference type="SUPFAM" id="SSF46565">
    <property type="entry name" value="Chaperone J-domain"/>
    <property type="match status" value="1"/>
</dbReference>
<keyword evidence="1" id="KW-0812">Transmembrane</keyword>
<dbReference type="PROSITE" id="PS50076">
    <property type="entry name" value="DNAJ_2"/>
    <property type="match status" value="1"/>
</dbReference>
<evidence type="ECO:0000256" key="1">
    <source>
        <dbReference type="SAM" id="Phobius"/>
    </source>
</evidence>